<organism evidence="2 3">
    <name type="scientific">Paenibacillus spiritus</name>
    <dbReference type="NCBI Taxonomy" id="2496557"/>
    <lineage>
        <taxon>Bacteria</taxon>
        <taxon>Bacillati</taxon>
        <taxon>Bacillota</taxon>
        <taxon>Bacilli</taxon>
        <taxon>Bacillales</taxon>
        <taxon>Paenibacillaceae</taxon>
        <taxon>Paenibacillus</taxon>
    </lineage>
</organism>
<dbReference type="OrthoDB" id="9769481at2"/>
<evidence type="ECO:0000313" key="2">
    <source>
        <dbReference type="EMBL" id="KAA9005447.1"/>
    </source>
</evidence>
<evidence type="ECO:0000256" key="1">
    <source>
        <dbReference type="SAM" id="Coils"/>
    </source>
</evidence>
<dbReference type="Gene3D" id="3.40.50.1820">
    <property type="entry name" value="alpha/beta hydrolase"/>
    <property type="match status" value="1"/>
</dbReference>
<reference evidence="2 3" key="1">
    <citation type="submission" date="2019-09" db="EMBL/GenBank/DDBJ databases">
        <title>Bacillus ochoae sp. nov., Paenibacillus whitsoniae sp. nov., Paenibacillus spiritus sp. nov. Isolated from the Mars Exploration Rover during spacecraft assembly.</title>
        <authorList>
            <person name="Seuylemezian A."/>
            <person name="Vaishampayan P."/>
        </authorList>
    </citation>
    <scope>NUCLEOTIDE SEQUENCE [LARGE SCALE GENOMIC DNA]</scope>
    <source>
        <strain evidence="2 3">MER_111</strain>
    </source>
</reference>
<dbReference type="InterPro" id="IPR029058">
    <property type="entry name" value="AB_hydrolase_fold"/>
</dbReference>
<dbReference type="EMBL" id="VYKK01000008">
    <property type="protein sequence ID" value="KAA9005447.1"/>
    <property type="molecule type" value="Genomic_DNA"/>
</dbReference>
<proteinExistence type="predicted"/>
<name>A0A5J5GBS8_9BACL</name>
<dbReference type="SUPFAM" id="SSF53474">
    <property type="entry name" value="alpha/beta-Hydrolases"/>
    <property type="match status" value="1"/>
</dbReference>
<protein>
    <submittedName>
        <fullName evidence="2">DUF2974 domain-containing protein</fullName>
    </submittedName>
</protein>
<dbReference type="InterPro" id="IPR024499">
    <property type="entry name" value="Mbeg1-like"/>
</dbReference>
<evidence type="ECO:0000313" key="3">
    <source>
        <dbReference type="Proteomes" id="UP000367750"/>
    </source>
</evidence>
<feature type="coiled-coil region" evidence="1">
    <location>
        <begin position="521"/>
        <end position="596"/>
    </location>
</feature>
<keyword evidence="3" id="KW-1185">Reference proteome</keyword>
<gene>
    <name evidence="2" type="ORF">F4V43_08240</name>
</gene>
<comment type="caution">
    <text evidence="2">The sequence shown here is derived from an EMBL/GenBank/DDBJ whole genome shotgun (WGS) entry which is preliminary data.</text>
</comment>
<sequence length="621" mass="69258">MADDQKLTEVELKQISQLVYLDVIDSKGIGSDLEDLYFDNGKRITVGQLIDYYTAGEGLDKLKARYPDKLNGTKESEQWIQLLESMDTDKYRNWEITDVVSHNKLDQSGFVAFTVDTKNGAKVAAFRGSEPINDPYYRNDWKNNGTTAYELESLQQREARAYMQKFGLHGEDLYITGHSLGGNLSLFSSFVMTDDQRSRLISVSTFNAPGFNKALLDQYRSQIDAMNGKGQILEYRNKHDLVPALFLNPSDGIYIDTTSDAVTGFSHHSLFSFAQDDGSTFHRSDSQMRAVIPNLVHHVTVGLEAVPNFLKETLVTEVFKIWDGDVEWYHVLFGAAAVAGIALAGPWAVLLGALKVVAALYVIGFVIDKVIPWIKEGIAHIAELVETFFNEAVDVITGLYFQAVDAAKLIGSQIAEFSRQVKSAVTQFFHELKEGFQQFVADTIQFVEAQKEKFIRMKEQVARKLGAIFESVKSTITRKKDEVVDGVRTFKNKLIGGLKAKIKTVAKYAVSAAGAVRSAQIKATVSRIEALHQLLRQKEERISDLVARIRSVASGVSSSVGGAYPESYVQSALRELEQTQQEIRSQERRVSETLKQQSDGVKYSVNTYRSTEAKLSAMARA</sequence>
<dbReference type="AlphaFoldDB" id="A0A5J5GBS8"/>
<dbReference type="RefSeq" id="WP_150457760.1">
    <property type="nucleotide sequence ID" value="NZ_VYKK01000008.1"/>
</dbReference>
<dbReference type="Proteomes" id="UP000367750">
    <property type="component" value="Unassembled WGS sequence"/>
</dbReference>
<keyword evidence="1" id="KW-0175">Coiled coil</keyword>
<dbReference type="Pfam" id="PF11187">
    <property type="entry name" value="Mbeg1-like"/>
    <property type="match status" value="1"/>
</dbReference>
<accession>A0A5J5GBS8</accession>